<dbReference type="Proteomes" id="UP000663929">
    <property type="component" value="Chromosome"/>
</dbReference>
<dbReference type="SUPFAM" id="SSF52540">
    <property type="entry name" value="P-loop containing nucleoside triphosphate hydrolases"/>
    <property type="match status" value="1"/>
</dbReference>
<protein>
    <recommendedName>
        <fullName evidence="1">CobW/HypB/UreG nucleotide-binding domain-containing protein</fullName>
    </recommendedName>
</protein>
<dbReference type="RefSeq" id="WP_237382569.1">
    <property type="nucleotide sequence ID" value="NZ_CP071793.1"/>
</dbReference>
<organism evidence="2 3">
    <name type="scientific">Sulfidibacter corallicola</name>
    <dbReference type="NCBI Taxonomy" id="2818388"/>
    <lineage>
        <taxon>Bacteria</taxon>
        <taxon>Pseudomonadati</taxon>
        <taxon>Acidobacteriota</taxon>
        <taxon>Holophagae</taxon>
        <taxon>Acanthopleuribacterales</taxon>
        <taxon>Acanthopleuribacteraceae</taxon>
        <taxon>Sulfidibacter</taxon>
    </lineage>
</organism>
<reference evidence="2" key="1">
    <citation type="submission" date="2021-03" db="EMBL/GenBank/DDBJ databases">
        <title>Acanthopleuribacteraceae sp. M133.</title>
        <authorList>
            <person name="Wang G."/>
        </authorList>
    </citation>
    <scope>NUCLEOTIDE SEQUENCE</scope>
    <source>
        <strain evidence="2">M133</strain>
    </source>
</reference>
<sequence length="375" mass="40838">MSDSNPARYIMIGGFLGAGKSTSIARLAEHLDAQGLRVGLITNDQGNRLVDTLNLASRGFQVEEIPGGCFCCRFHSLLEAAENLSAETRPDVFIAEPVGSCTDLIASVSYPLRRIYGDRFRIAPLSVVVDPRRARRVLGLSAEPGFSQKVTYIYLKQLEEASIIVINKNDLIGIAERESLAAALRDRFPRARIMDASARTGEGLPEWFAAVTETEQDGGEAMELDYQIYAEGEALLGWLNATVRLSATSLVDGDRFLSELARAVQDNLAERGVEIAHFKMTLEPNDGSGELAVLSLVGTEFEPEFTQTLSDPLSDGELIVNLRAEGEPAWLEDSLRAGLAACSDSFGRLELEHLESFKPGEPKPVYRMASADAVV</sequence>
<accession>A0A8A4TSD5</accession>
<dbReference type="PANTHER" id="PTHR13748:SF62">
    <property type="entry name" value="COBW DOMAIN-CONTAINING PROTEIN"/>
    <property type="match status" value="1"/>
</dbReference>
<dbReference type="EMBL" id="CP071793">
    <property type="protein sequence ID" value="QTD52460.1"/>
    <property type="molecule type" value="Genomic_DNA"/>
</dbReference>
<evidence type="ECO:0000313" key="2">
    <source>
        <dbReference type="EMBL" id="QTD52460.1"/>
    </source>
</evidence>
<dbReference type="InterPro" id="IPR003495">
    <property type="entry name" value="CobW/HypB/UreG_nucleotide-bd"/>
</dbReference>
<feature type="domain" description="CobW/HypB/UreG nucleotide-binding" evidence="1">
    <location>
        <begin position="10"/>
        <end position="193"/>
    </location>
</feature>
<dbReference type="GO" id="GO:0005737">
    <property type="term" value="C:cytoplasm"/>
    <property type="evidence" value="ECO:0007669"/>
    <property type="project" value="TreeGrafter"/>
</dbReference>
<dbReference type="AlphaFoldDB" id="A0A8A4TSD5"/>
<dbReference type="InterPro" id="IPR051316">
    <property type="entry name" value="Zinc-reg_GTPase_activator"/>
</dbReference>
<evidence type="ECO:0000259" key="1">
    <source>
        <dbReference type="Pfam" id="PF02492"/>
    </source>
</evidence>
<proteinExistence type="predicted"/>
<name>A0A8A4TSD5_SULCO</name>
<dbReference type="Pfam" id="PF02492">
    <property type="entry name" value="cobW"/>
    <property type="match status" value="1"/>
</dbReference>
<keyword evidence="3" id="KW-1185">Reference proteome</keyword>
<dbReference type="InterPro" id="IPR027417">
    <property type="entry name" value="P-loop_NTPase"/>
</dbReference>
<gene>
    <name evidence="2" type="ORF">J3U87_08310</name>
</gene>
<dbReference type="KEGG" id="scor:J3U87_08310"/>
<dbReference type="PANTHER" id="PTHR13748">
    <property type="entry name" value="COBW-RELATED"/>
    <property type="match status" value="1"/>
</dbReference>
<dbReference type="Gene3D" id="3.40.50.300">
    <property type="entry name" value="P-loop containing nucleotide triphosphate hydrolases"/>
    <property type="match status" value="1"/>
</dbReference>
<evidence type="ECO:0000313" key="3">
    <source>
        <dbReference type="Proteomes" id="UP000663929"/>
    </source>
</evidence>